<keyword evidence="2" id="KW-1185">Reference proteome</keyword>
<dbReference type="PANTHER" id="PTHR24148:SF64">
    <property type="entry name" value="HETEROKARYON INCOMPATIBILITY DOMAIN-CONTAINING PROTEIN"/>
    <property type="match status" value="1"/>
</dbReference>
<organism evidence="1 2">
    <name type="scientific">Decorospora gaudefroyi</name>
    <dbReference type="NCBI Taxonomy" id="184978"/>
    <lineage>
        <taxon>Eukaryota</taxon>
        <taxon>Fungi</taxon>
        <taxon>Dikarya</taxon>
        <taxon>Ascomycota</taxon>
        <taxon>Pezizomycotina</taxon>
        <taxon>Dothideomycetes</taxon>
        <taxon>Pleosporomycetidae</taxon>
        <taxon>Pleosporales</taxon>
        <taxon>Pleosporineae</taxon>
        <taxon>Pleosporaceae</taxon>
        <taxon>Decorospora</taxon>
    </lineage>
</organism>
<dbReference type="AlphaFoldDB" id="A0A6A5K131"/>
<dbReference type="OrthoDB" id="3548654at2759"/>
<gene>
    <name evidence="1" type="ORF">BDW02DRAFT_133833</name>
</gene>
<dbReference type="EMBL" id="ML975425">
    <property type="protein sequence ID" value="KAF1829776.1"/>
    <property type="molecule type" value="Genomic_DNA"/>
</dbReference>
<accession>A0A6A5K131</accession>
<name>A0A6A5K131_9PLEO</name>
<dbReference type="InterPro" id="IPR052895">
    <property type="entry name" value="HetReg/Transcr_Mod"/>
</dbReference>
<dbReference type="Proteomes" id="UP000800040">
    <property type="component" value="Unassembled WGS sequence"/>
</dbReference>
<evidence type="ECO:0008006" key="3">
    <source>
        <dbReference type="Google" id="ProtNLM"/>
    </source>
</evidence>
<evidence type="ECO:0000313" key="1">
    <source>
        <dbReference type="EMBL" id="KAF1829776.1"/>
    </source>
</evidence>
<reference evidence="1" key="1">
    <citation type="submission" date="2020-01" db="EMBL/GenBank/DDBJ databases">
        <authorList>
            <consortium name="DOE Joint Genome Institute"/>
            <person name="Haridas S."/>
            <person name="Albert R."/>
            <person name="Binder M."/>
            <person name="Bloem J."/>
            <person name="Labutti K."/>
            <person name="Salamov A."/>
            <person name="Andreopoulos B."/>
            <person name="Baker S.E."/>
            <person name="Barry K."/>
            <person name="Bills G."/>
            <person name="Bluhm B.H."/>
            <person name="Cannon C."/>
            <person name="Castanera R."/>
            <person name="Culley D.E."/>
            <person name="Daum C."/>
            <person name="Ezra D."/>
            <person name="Gonzalez J.B."/>
            <person name="Henrissat B."/>
            <person name="Kuo A."/>
            <person name="Liang C."/>
            <person name="Lipzen A."/>
            <person name="Lutzoni F."/>
            <person name="Magnuson J."/>
            <person name="Mondo S."/>
            <person name="Nolan M."/>
            <person name="Ohm R."/>
            <person name="Pangilinan J."/>
            <person name="Park H.-J."/>
            <person name="Ramirez L."/>
            <person name="Alfaro M."/>
            <person name="Sun H."/>
            <person name="Tritt A."/>
            <person name="Yoshinaga Y."/>
            <person name="Zwiers L.-H."/>
            <person name="Turgeon B.G."/>
            <person name="Goodwin S.B."/>
            <person name="Spatafora J.W."/>
            <person name="Crous P.W."/>
            <person name="Grigoriev I.V."/>
        </authorList>
    </citation>
    <scope>NUCLEOTIDE SEQUENCE</scope>
    <source>
        <strain evidence="1">P77</strain>
    </source>
</reference>
<protein>
    <recommendedName>
        <fullName evidence="3">Heterokaryon incompatibility domain-containing protein</fullName>
    </recommendedName>
</protein>
<proteinExistence type="predicted"/>
<dbReference type="PANTHER" id="PTHR24148">
    <property type="entry name" value="ANKYRIN REPEAT DOMAIN-CONTAINING PROTEIN 39 HOMOLOG-RELATED"/>
    <property type="match status" value="1"/>
</dbReference>
<evidence type="ECO:0000313" key="2">
    <source>
        <dbReference type="Proteomes" id="UP000800040"/>
    </source>
</evidence>
<sequence>MLVNNEWFERLWVVQEVYFAKRITCLLGSYKVKWEKLHAMQQTSWRQLGRIEDNHRFALDEFDMEYMVTTFDIRRSALGDRRSSTLLHDLSSLFLLEIAHSTARYGCSVPRDRVNALLGLLPTESDILDQINTDTDEVDLFCLFWHNLFHDPINTTYMAVWAMLGYRSTVTSLQKPAKSLDLPSWCPDTRWSNPNASNLPRILITN</sequence>